<dbReference type="Gene3D" id="3.40.50.300">
    <property type="entry name" value="P-loop containing nucleotide triphosphate hydrolases"/>
    <property type="match status" value="1"/>
</dbReference>
<dbReference type="GO" id="GO:1990883">
    <property type="term" value="F:18S rRNA cytidine N-acetyltransferase activity"/>
    <property type="evidence" value="ECO:0007669"/>
    <property type="project" value="TreeGrafter"/>
</dbReference>
<dbReference type="PROSITE" id="PS51186">
    <property type="entry name" value="GNAT"/>
    <property type="match status" value="1"/>
</dbReference>
<keyword evidence="3 12" id="KW-0808">Transferase</keyword>
<evidence type="ECO:0000256" key="1">
    <source>
        <dbReference type="ARBA" id="ARBA00022490"/>
    </source>
</evidence>
<dbReference type="Gene3D" id="3.40.50.11040">
    <property type="match status" value="1"/>
</dbReference>
<evidence type="ECO:0000313" key="14">
    <source>
        <dbReference type="EMBL" id="KJR78813.1"/>
    </source>
</evidence>
<dbReference type="GO" id="GO:0051392">
    <property type="term" value="F:tRNA cytidine N4-acetyltransferase activity"/>
    <property type="evidence" value="ECO:0007669"/>
    <property type="project" value="UniProtKB-UniRule"/>
</dbReference>
<feature type="binding site" evidence="12">
    <location>
        <position position="208"/>
    </location>
    <ligand>
        <name>ATP</name>
        <dbReference type="ChEBI" id="CHEBI:30616"/>
    </ligand>
</feature>
<sequence length="758" mass="86619">MEKKEFIEKLRESLDDGKKRYYRNLVYIEKEDYMQDLLDVLWLYKEVNQSPKVAYAFNPWAFRSKERLETVKGVFPDLEDVDYSSSEKYLGKTYDVVILDLVDNFQPNYVGRLVDLVRGGGLAVLYTNNLERDKFFKNSIIREGKVEDYYEERFKRKLMEHKGTFIANETGYFANPFYGKLGEKPHGVVPKKIVMPVELHNMALSEDQNRVLEGFQYLLRGGKRVLAITASRGRGKSAVTGLGLAGVIYVNMKEGFKTYVAVTAPSISSSSQIMEFLKLGLDALKIEHKVKKSDIGAIRSIEGDGFKVYYEPPDATLNDEGHILVVDEAASLGINYIDVATKVWKKVVLVTTVHGYEGSGRSFLKYLRNLLEKRKQNVKWLTMEKPLRYAEGDPIESWLYDALMLNAEPKKPTEDLTKMYYETLSKEALISSDDVLSQVYGILVSAHYRNNPDDLMIMLDGVHHHVKAIYSDSYLAVAQVSEEGNLPDPMIELALKGGTFDGDLIPDRMLKHLRVREFGKLKGWRIVRIAVIPELQNKGIGSKLLEMVVKEAEDKGVDWVGSAFMGDPYVLNFWTRNGFVPVHVSPKRNEKFGDYPVAVIKPISEMAKKITAIAQEVLKERLLNTVFDVYYDMSPTLARILLDSIRAHRDIELNKIYLAKLTAFLQGTSPYESSADAIHMLTLKYFWDAKRDWRFDEEEEIVLIGKVLQGKPWRYLSSTLGINRTRITELIYSSVSTLSKRYYNLDVESHVGVSINEM</sequence>
<dbReference type="GO" id="GO:0002101">
    <property type="term" value="P:tRNA wobble cytosine modification"/>
    <property type="evidence" value="ECO:0007669"/>
    <property type="project" value="UniProtKB-UniRule"/>
</dbReference>
<keyword evidence="2 12" id="KW-0820">tRNA-binding</keyword>
<dbReference type="InterPro" id="IPR024914">
    <property type="entry name" value="tRNA_acetyltr_TmcA"/>
</dbReference>
<dbReference type="PANTHER" id="PTHR10925">
    <property type="entry name" value="N-ACETYLTRANSFERASE 10"/>
    <property type="match status" value="1"/>
</dbReference>
<dbReference type="InterPro" id="IPR007807">
    <property type="entry name" value="TcmA/NAT10_helicase"/>
</dbReference>
<dbReference type="InterPro" id="IPR016181">
    <property type="entry name" value="Acyl_CoA_acyltransferase"/>
</dbReference>
<comment type="catalytic activity">
    <reaction evidence="9">
        <text>a cytidine in tRNA + acetyl-CoA + ATP + H2O = an N(4)-acetylcytidine in tRNA + ADP + phosphate + CoA + H(+)</text>
        <dbReference type="Rhea" id="RHEA:53876"/>
        <dbReference type="Rhea" id="RHEA-COMP:13670"/>
        <dbReference type="Rhea" id="RHEA-COMP:13671"/>
        <dbReference type="ChEBI" id="CHEBI:15377"/>
        <dbReference type="ChEBI" id="CHEBI:15378"/>
        <dbReference type="ChEBI" id="CHEBI:30616"/>
        <dbReference type="ChEBI" id="CHEBI:43474"/>
        <dbReference type="ChEBI" id="CHEBI:57287"/>
        <dbReference type="ChEBI" id="CHEBI:57288"/>
        <dbReference type="ChEBI" id="CHEBI:74900"/>
        <dbReference type="ChEBI" id="CHEBI:82748"/>
        <dbReference type="ChEBI" id="CHEBI:456216"/>
    </reaction>
</comment>
<keyword evidence="5 12" id="KW-0547">Nucleotide-binding</keyword>
<evidence type="ECO:0000256" key="11">
    <source>
        <dbReference type="ARBA" id="ARBA00049914"/>
    </source>
</evidence>
<dbReference type="EMBL" id="JZWS02000001">
    <property type="protein sequence ID" value="MCL7343176.1"/>
    <property type="molecule type" value="Genomic_DNA"/>
</dbReference>
<comment type="caution">
    <text evidence="14">The sequence shown here is derived from an EMBL/GenBank/DDBJ whole genome shotgun (WGS) entry which is preliminary data.</text>
</comment>
<evidence type="ECO:0000256" key="12">
    <source>
        <dbReference type="HAMAP-Rule" id="MF_01886"/>
    </source>
</evidence>
<dbReference type="Pfam" id="PF13718">
    <property type="entry name" value="GNAT_acetyltr_2"/>
    <property type="match status" value="1"/>
</dbReference>
<dbReference type="EMBL" id="JZWS01000047">
    <property type="protein sequence ID" value="KJR78813.1"/>
    <property type="molecule type" value="Genomic_DNA"/>
</dbReference>
<comment type="function">
    <text evidence="12">Catalyzes the formation of N(4)-acetylcytidine (ac(4)C) at the wobble position of tRNA(Met), by using acetyl-CoA as an acetyl donor and ATP (or GTP).</text>
</comment>
<proteinExistence type="inferred from homology"/>
<evidence type="ECO:0000256" key="3">
    <source>
        <dbReference type="ARBA" id="ARBA00022679"/>
    </source>
</evidence>
<dbReference type="GO" id="GO:0051391">
    <property type="term" value="P:tRNA acetylation"/>
    <property type="evidence" value="ECO:0007669"/>
    <property type="project" value="UniProtKB-UniRule"/>
</dbReference>
<evidence type="ECO:0000256" key="7">
    <source>
        <dbReference type="ARBA" id="ARBA00022884"/>
    </source>
</evidence>
<evidence type="ECO:0000256" key="8">
    <source>
        <dbReference type="ARBA" id="ARBA00023315"/>
    </source>
</evidence>
<keyword evidence="6 12" id="KW-0067">ATP-binding</keyword>
<evidence type="ECO:0000256" key="10">
    <source>
        <dbReference type="ARBA" id="ARBA00049889"/>
    </source>
</evidence>
<comment type="similarity">
    <text evidence="12">Belongs to the TmcA family.</text>
</comment>
<dbReference type="Gene3D" id="3.40.630.30">
    <property type="match status" value="1"/>
</dbReference>
<reference evidence="15" key="2">
    <citation type="submission" date="2022-05" db="EMBL/GenBank/DDBJ databases">
        <title>Metagenome Sequencing of an Archaeal-Dominated Microbial Community from a Hot Spring at the Los Azufres Geothermal Field, Mexico.</title>
        <authorList>
            <person name="Marin-Paredes R."/>
            <person name="Martinez-Romero E."/>
            <person name="Servin-Garciduenas L.E."/>
        </authorList>
    </citation>
    <scope>NUCLEOTIDE SEQUENCE</scope>
    <source>
        <strain evidence="15">AZ1-454</strain>
    </source>
</reference>
<evidence type="ECO:0000256" key="9">
    <source>
        <dbReference type="ARBA" id="ARBA00049883"/>
    </source>
</evidence>
<dbReference type="InterPro" id="IPR013562">
    <property type="entry name" value="TmcA/NAT10_N"/>
</dbReference>
<feature type="binding site" evidence="12">
    <location>
        <begin position="529"/>
        <end position="531"/>
    </location>
    <ligand>
        <name>acetyl-CoA</name>
        <dbReference type="ChEBI" id="CHEBI:57288"/>
    </ligand>
</feature>
<dbReference type="InterPro" id="IPR032672">
    <property type="entry name" value="TmcA/NAT10/Kre33"/>
</dbReference>
<comment type="subcellular location">
    <subcellularLocation>
        <location evidence="12">Cytoplasm</location>
    </subcellularLocation>
</comment>
<comment type="catalytic activity">
    <reaction evidence="11">
        <text>a cytidine in mRNA + acetyl-CoA + ATP + H2O = an N(4)-acetylcytidine in mRNA + ADP + phosphate + CoA + H(+)</text>
        <dbReference type="Rhea" id="RHEA:58480"/>
        <dbReference type="Rhea" id="RHEA-COMP:15145"/>
        <dbReference type="Rhea" id="RHEA-COMP:15146"/>
        <dbReference type="ChEBI" id="CHEBI:15377"/>
        <dbReference type="ChEBI" id="CHEBI:15378"/>
        <dbReference type="ChEBI" id="CHEBI:30616"/>
        <dbReference type="ChEBI" id="CHEBI:43474"/>
        <dbReference type="ChEBI" id="CHEBI:57287"/>
        <dbReference type="ChEBI" id="CHEBI:57288"/>
        <dbReference type="ChEBI" id="CHEBI:74900"/>
        <dbReference type="ChEBI" id="CHEBI:82748"/>
        <dbReference type="ChEBI" id="CHEBI:456216"/>
    </reaction>
</comment>
<dbReference type="CDD" id="cd04301">
    <property type="entry name" value="NAT_SF"/>
    <property type="match status" value="1"/>
</dbReference>
<evidence type="ECO:0000259" key="13">
    <source>
        <dbReference type="PROSITE" id="PS51186"/>
    </source>
</evidence>
<dbReference type="PANTHER" id="PTHR10925:SF5">
    <property type="entry name" value="RNA CYTIDINE ACETYLTRANSFERASE"/>
    <property type="match status" value="1"/>
</dbReference>
<evidence type="ECO:0000256" key="5">
    <source>
        <dbReference type="ARBA" id="ARBA00022741"/>
    </source>
</evidence>
<dbReference type="GO" id="GO:1904812">
    <property type="term" value="P:rRNA acetylation involved in maturation of SSU-rRNA"/>
    <property type="evidence" value="ECO:0007669"/>
    <property type="project" value="TreeGrafter"/>
</dbReference>
<organism evidence="14">
    <name type="scientific">Candidatus Aramenus sulfurataquae</name>
    <dbReference type="NCBI Taxonomy" id="1326980"/>
    <lineage>
        <taxon>Archaea</taxon>
        <taxon>Thermoproteota</taxon>
        <taxon>Thermoprotei</taxon>
        <taxon>Sulfolobales</taxon>
        <taxon>Sulfolobaceae</taxon>
        <taxon>Candidatus Aramenus</taxon>
    </lineage>
</organism>
<dbReference type="GO" id="GO:0000049">
    <property type="term" value="F:tRNA binding"/>
    <property type="evidence" value="ECO:0007669"/>
    <property type="project" value="UniProtKB-UniRule"/>
</dbReference>
<dbReference type="SUPFAM" id="SSF55729">
    <property type="entry name" value="Acyl-CoA N-acyltransferases (Nat)"/>
    <property type="match status" value="1"/>
</dbReference>
<dbReference type="AlphaFoldDB" id="A0A0F2LMI8"/>
<dbReference type="InterPro" id="IPR027417">
    <property type="entry name" value="P-loop_NTPase"/>
</dbReference>
<keyword evidence="4 12" id="KW-0819">tRNA processing</keyword>
<comment type="catalytic activity">
    <reaction evidence="10">
        <text>a cytidine in RNA + acetyl-CoA + ATP + H2O = an N(4)-acetylcytidine in RNA + ADP + phosphate + CoA + H(+)</text>
        <dbReference type="Rhea" id="RHEA:82211"/>
        <dbReference type="Rhea" id="RHEA-COMP:15704"/>
        <dbReference type="Rhea" id="RHEA-COMP:19834"/>
        <dbReference type="ChEBI" id="CHEBI:15377"/>
        <dbReference type="ChEBI" id="CHEBI:15378"/>
        <dbReference type="ChEBI" id="CHEBI:30616"/>
        <dbReference type="ChEBI" id="CHEBI:43474"/>
        <dbReference type="ChEBI" id="CHEBI:57287"/>
        <dbReference type="ChEBI" id="CHEBI:57288"/>
        <dbReference type="ChEBI" id="CHEBI:74900"/>
        <dbReference type="ChEBI" id="CHEBI:82748"/>
        <dbReference type="ChEBI" id="CHEBI:456216"/>
    </reaction>
</comment>
<feature type="binding site" evidence="12">
    <location>
        <position position="576"/>
    </location>
    <ligand>
        <name>acetyl-CoA</name>
        <dbReference type="ChEBI" id="CHEBI:57288"/>
    </ligand>
</feature>
<comment type="catalytic activity">
    <reaction evidence="12">
        <text>cytidine(34) in elongator tRNA(Met) + acetyl-CoA + ATP + H2O = N(4)-acetylcytidine(34) in elongator tRNA(Met) + ADP + phosphate + CoA + H(+)</text>
        <dbReference type="Rhea" id="RHEA:43788"/>
        <dbReference type="Rhea" id="RHEA-COMP:10693"/>
        <dbReference type="Rhea" id="RHEA-COMP:10694"/>
        <dbReference type="ChEBI" id="CHEBI:15377"/>
        <dbReference type="ChEBI" id="CHEBI:15378"/>
        <dbReference type="ChEBI" id="CHEBI:30616"/>
        <dbReference type="ChEBI" id="CHEBI:43474"/>
        <dbReference type="ChEBI" id="CHEBI:57287"/>
        <dbReference type="ChEBI" id="CHEBI:57288"/>
        <dbReference type="ChEBI" id="CHEBI:74900"/>
        <dbReference type="ChEBI" id="CHEBI:82748"/>
        <dbReference type="ChEBI" id="CHEBI:456216"/>
        <dbReference type="EC" id="2.3.1.193"/>
    </reaction>
</comment>
<accession>A0A0F2LMI8</accession>
<feature type="domain" description="N-acetyltransferase" evidence="13">
    <location>
        <begin position="453"/>
        <end position="604"/>
    </location>
</feature>
<dbReference type="GO" id="GO:0005737">
    <property type="term" value="C:cytoplasm"/>
    <property type="evidence" value="ECO:0007669"/>
    <property type="project" value="UniProtKB-SubCell"/>
</dbReference>
<dbReference type="EC" id="2.3.1.193" evidence="12"/>
<dbReference type="Pfam" id="PF08351">
    <property type="entry name" value="TmcA_N"/>
    <property type="match status" value="1"/>
</dbReference>
<evidence type="ECO:0000256" key="2">
    <source>
        <dbReference type="ARBA" id="ARBA00022555"/>
    </source>
</evidence>
<dbReference type="GO" id="GO:0005524">
    <property type="term" value="F:ATP binding"/>
    <property type="evidence" value="ECO:0007669"/>
    <property type="project" value="UniProtKB-UniRule"/>
</dbReference>
<name>A0A0F2LMI8_9CREN</name>
<keyword evidence="8 12" id="KW-0012">Acyltransferase</keyword>
<evidence type="ECO:0000313" key="15">
    <source>
        <dbReference type="EMBL" id="MCL7343176.1"/>
    </source>
</evidence>
<dbReference type="InterPro" id="IPR000182">
    <property type="entry name" value="GNAT_dom"/>
</dbReference>
<gene>
    <name evidence="12" type="primary">tmcA</name>
    <name evidence="15" type="ORF">TQ35_001120</name>
    <name evidence="14" type="ORF">TQ35_05265</name>
</gene>
<feature type="binding site" evidence="12">
    <location>
        <position position="388"/>
    </location>
    <ligand>
        <name>ATP</name>
        <dbReference type="ChEBI" id="CHEBI:30616"/>
    </ligand>
</feature>
<keyword evidence="1 12" id="KW-0963">Cytoplasm</keyword>
<dbReference type="Pfam" id="PF05127">
    <property type="entry name" value="NAT10_TcmA_helicase"/>
    <property type="match status" value="1"/>
</dbReference>
<comment type="caution">
    <text evidence="12">Lacks conserved residue(s) required for the propagation of feature annotation.</text>
</comment>
<evidence type="ECO:0000256" key="6">
    <source>
        <dbReference type="ARBA" id="ARBA00022840"/>
    </source>
</evidence>
<dbReference type="HAMAP" id="MF_01886">
    <property type="entry name" value="tRNA_acetyltr_TmcA"/>
    <property type="match status" value="1"/>
</dbReference>
<protein>
    <recommendedName>
        <fullName evidence="12">tRNA(Met) cytidine acetyltransferase TmcA</fullName>
        <ecNumber evidence="12">2.3.1.193</ecNumber>
    </recommendedName>
</protein>
<keyword evidence="7 12" id="KW-0694">RNA-binding</keyword>
<evidence type="ECO:0000256" key="4">
    <source>
        <dbReference type="ARBA" id="ARBA00022694"/>
    </source>
</evidence>
<dbReference type="PATRIC" id="fig|1326980.8.peg.1725"/>
<reference evidence="14" key="1">
    <citation type="submission" date="2015-03" db="EMBL/GenBank/DDBJ databases">
        <title>Metagenome Sequencing of an Archaeal-Dominated Microbial Community from a Hot Spring at the Los Azufres Geothermal Field, Mexico.</title>
        <authorList>
            <person name="Servin-Garciduenas L.E."/>
            <person name="Martinez-Romero E."/>
        </authorList>
    </citation>
    <scope>NUCLEOTIDE SEQUENCE [LARGE SCALE GENOMIC DNA]</scope>
    <source>
        <strain evidence="14">AZ1-454</strain>
    </source>
</reference>